<feature type="transmembrane region" description="Helical" evidence="11">
    <location>
        <begin position="73"/>
        <end position="94"/>
    </location>
</feature>
<evidence type="ECO:0000256" key="12">
    <source>
        <dbReference type="RuleBase" id="RU000483"/>
    </source>
</evidence>
<evidence type="ECO:0000256" key="6">
    <source>
        <dbReference type="ARBA" id="ARBA00022781"/>
    </source>
</evidence>
<comment type="subcellular location">
    <subcellularLocation>
        <location evidence="11 12">Cell membrane</location>
        <topology evidence="11 12">Multi-pass membrane protein</topology>
    </subcellularLocation>
    <subcellularLocation>
        <location evidence="1">Membrane</location>
        <topology evidence="1">Multi-pass membrane protein</topology>
    </subcellularLocation>
</comment>
<keyword evidence="6 11" id="KW-0375">Hydrogen ion transport</keyword>
<keyword evidence="3 11" id="KW-0813">Transport</keyword>
<feature type="transmembrane region" description="Helical" evidence="11">
    <location>
        <begin position="188"/>
        <end position="211"/>
    </location>
</feature>
<dbReference type="RefSeq" id="WP_139940808.1">
    <property type="nucleotide sequence ID" value="NZ_JBHSYP010000006.1"/>
</dbReference>
<dbReference type="Gene3D" id="1.20.120.220">
    <property type="entry name" value="ATP synthase, F0 complex, subunit A"/>
    <property type="match status" value="1"/>
</dbReference>
<evidence type="ECO:0000256" key="8">
    <source>
        <dbReference type="ARBA" id="ARBA00023065"/>
    </source>
</evidence>
<dbReference type="GO" id="GO:0046933">
    <property type="term" value="F:proton-transporting ATP synthase activity, rotational mechanism"/>
    <property type="evidence" value="ECO:0007669"/>
    <property type="project" value="UniProtKB-UniRule"/>
</dbReference>
<protein>
    <recommendedName>
        <fullName evidence="11 12">ATP synthase subunit a</fullName>
    </recommendedName>
    <alternativeName>
        <fullName evidence="11">ATP synthase F0 sector subunit a</fullName>
    </alternativeName>
    <alternativeName>
        <fullName evidence="11">F-ATPase subunit 6</fullName>
    </alternativeName>
</protein>
<feature type="transmembrane region" description="Helical" evidence="11">
    <location>
        <begin position="106"/>
        <end position="123"/>
    </location>
</feature>
<dbReference type="Pfam" id="PF00119">
    <property type="entry name" value="ATP-synt_A"/>
    <property type="match status" value="1"/>
</dbReference>
<feature type="transmembrane region" description="Helical" evidence="11">
    <location>
        <begin position="161"/>
        <end position="182"/>
    </location>
</feature>
<dbReference type="InterPro" id="IPR045082">
    <property type="entry name" value="ATP_syn_F0_a_bact/chloroplast"/>
</dbReference>
<evidence type="ECO:0000256" key="2">
    <source>
        <dbReference type="ARBA" id="ARBA00006810"/>
    </source>
</evidence>
<keyword evidence="10 11" id="KW-0066">ATP synthesis</keyword>
<dbReference type="GO" id="GO:0005886">
    <property type="term" value="C:plasma membrane"/>
    <property type="evidence" value="ECO:0007669"/>
    <property type="project" value="UniProtKB-SubCell"/>
</dbReference>
<feature type="transmembrane region" description="Helical" evidence="11">
    <location>
        <begin position="20"/>
        <end position="40"/>
    </location>
</feature>
<organism evidence="13 14">
    <name type="scientific">Emcibacter nanhaiensis</name>
    <dbReference type="NCBI Taxonomy" id="1505037"/>
    <lineage>
        <taxon>Bacteria</taxon>
        <taxon>Pseudomonadati</taxon>
        <taxon>Pseudomonadota</taxon>
        <taxon>Alphaproteobacteria</taxon>
        <taxon>Emcibacterales</taxon>
        <taxon>Emcibacteraceae</taxon>
        <taxon>Emcibacter</taxon>
    </lineage>
</organism>
<evidence type="ECO:0000256" key="11">
    <source>
        <dbReference type="HAMAP-Rule" id="MF_01393"/>
    </source>
</evidence>
<comment type="function">
    <text evidence="11 12">Key component of the proton channel; it plays a direct role in the translocation of protons across the membrane.</text>
</comment>
<dbReference type="OrthoDB" id="9789241at2"/>
<dbReference type="HAMAP" id="MF_01393">
    <property type="entry name" value="ATP_synth_a_bact"/>
    <property type="match status" value="1"/>
</dbReference>
<dbReference type="InterPro" id="IPR035908">
    <property type="entry name" value="F0_ATP_A_sf"/>
</dbReference>
<evidence type="ECO:0000256" key="5">
    <source>
        <dbReference type="ARBA" id="ARBA00022692"/>
    </source>
</evidence>
<evidence type="ECO:0000256" key="9">
    <source>
        <dbReference type="ARBA" id="ARBA00023136"/>
    </source>
</evidence>
<dbReference type="GO" id="GO:0045259">
    <property type="term" value="C:proton-transporting ATP synthase complex"/>
    <property type="evidence" value="ECO:0007669"/>
    <property type="project" value="UniProtKB-KW"/>
</dbReference>
<name>A0A501PIA5_9PROT</name>
<keyword evidence="14" id="KW-1185">Reference proteome</keyword>
<keyword evidence="11" id="KW-1003">Cell membrane</keyword>
<accession>A0A501PIA5</accession>
<dbReference type="CDD" id="cd00310">
    <property type="entry name" value="ATP-synt_Fo_a_6"/>
    <property type="match status" value="1"/>
</dbReference>
<keyword evidence="9 11" id="KW-0472">Membrane</keyword>
<dbReference type="PRINTS" id="PR00123">
    <property type="entry name" value="ATPASEA"/>
</dbReference>
<sequence>MEEIAVLFHIGPLGITTTVVMTWAIMLLLLLVSVIATLNLREDEPGMVQTMLESVVGAIETSVADMMPQRPDLLVPFVGTLWIFLVVANLVGIIPELHSPTGDLSLTSALAILVFLSVHWYGMRSDGVRQYLKHYLSPSPVMLPFHLISEFSRTLALAVRLFGNIASLEMAVLLVLIVAGFLVPVPLLALHVIEALVQAYIFGTLALVYIAGGIQSQQITKEKDEQRSEKNQ</sequence>
<dbReference type="PROSITE" id="PS00449">
    <property type="entry name" value="ATPASE_A"/>
    <property type="match status" value="1"/>
</dbReference>
<keyword evidence="8 11" id="KW-0406">Ion transport</keyword>
<comment type="similarity">
    <text evidence="2 11 12">Belongs to the ATPase A chain family.</text>
</comment>
<dbReference type="EMBL" id="VFIY01000010">
    <property type="protein sequence ID" value="TPD59837.1"/>
    <property type="molecule type" value="Genomic_DNA"/>
</dbReference>
<keyword evidence="7 11" id="KW-1133">Transmembrane helix</keyword>
<dbReference type="InterPro" id="IPR023011">
    <property type="entry name" value="ATP_synth_F0_asu_AS"/>
</dbReference>
<reference evidence="14" key="1">
    <citation type="submission" date="2019-06" db="EMBL/GenBank/DDBJ databases">
        <title>The complete genome of Emcibacter congregatus ZYLT.</title>
        <authorList>
            <person name="Zhao Z."/>
        </authorList>
    </citation>
    <scope>NUCLEOTIDE SEQUENCE [LARGE SCALE GENOMIC DNA]</scope>
    <source>
        <strain evidence="14">MCCC 1A06723</strain>
    </source>
</reference>
<evidence type="ECO:0000256" key="3">
    <source>
        <dbReference type="ARBA" id="ARBA00022448"/>
    </source>
</evidence>
<evidence type="ECO:0000256" key="10">
    <source>
        <dbReference type="ARBA" id="ARBA00023310"/>
    </source>
</evidence>
<evidence type="ECO:0000256" key="1">
    <source>
        <dbReference type="ARBA" id="ARBA00004141"/>
    </source>
</evidence>
<keyword evidence="5 11" id="KW-0812">Transmembrane</keyword>
<dbReference type="SUPFAM" id="SSF81336">
    <property type="entry name" value="F1F0 ATP synthase subunit A"/>
    <property type="match status" value="1"/>
</dbReference>
<evidence type="ECO:0000256" key="7">
    <source>
        <dbReference type="ARBA" id="ARBA00022989"/>
    </source>
</evidence>
<keyword evidence="4 11" id="KW-0138">CF(0)</keyword>
<dbReference type="NCBIfam" id="NF009954">
    <property type="entry name" value="PRK13420.1"/>
    <property type="match status" value="1"/>
</dbReference>
<dbReference type="PANTHER" id="PTHR42823">
    <property type="entry name" value="ATP SYNTHASE SUBUNIT A, CHLOROPLASTIC"/>
    <property type="match status" value="1"/>
</dbReference>
<gene>
    <name evidence="11" type="primary">atpB</name>
    <name evidence="13" type="ORF">FIV46_10140</name>
</gene>
<proteinExistence type="inferred from homology"/>
<evidence type="ECO:0000313" key="14">
    <source>
        <dbReference type="Proteomes" id="UP000319148"/>
    </source>
</evidence>
<dbReference type="InterPro" id="IPR000568">
    <property type="entry name" value="ATP_synth_F0_asu"/>
</dbReference>
<dbReference type="AlphaFoldDB" id="A0A501PIA5"/>
<evidence type="ECO:0000256" key="4">
    <source>
        <dbReference type="ARBA" id="ARBA00022547"/>
    </source>
</evidence>
<dbReference type="NCBIfam" id="TIGR01131">
    <property type="entry name" value="ATP_synt_6_or_A"/>
    <property type="match status" value="1"/>
</dbReference>
<dbReference type="PANTHER" id="PTHR42823:SF3">
    <property type="entry name" value="ATP SYNTHASE SUBUNIT A, CHLOROPLASTIC"/>
    <property type="match status" value="1"/>
</dbReference>
<dbReference type="GO" id="GO:0042777">
    <property type="term" value="P:proton motive force-driven plasma membrane ATP synthesis"/>
    <property type="evidence" value="ECO:0007669"/>
    <property type="project" value="TreeGrafter"/>
</dbReference>
<comment type="caution">
    <text evidence="13">The sequence shown here is derived from an EMBL/GenBank/DDBJ whole genome shotgun (WGS) entry which is preliminary data.</text>
</comment>
<dbReference type="Proteomes" id="UP000319148">
    <property type="component" value="Unassembled WGS sequence"/>
</dbReference>
<evidence type="ECO:0000313" key="13">
    <source>
        <dbReference type="EMBL" id="TPD59837.1"/>
    </source>
</evidence>